<organism evidence="2 3">
    <name type="scientific">Mycena pura</name>
    <dbReference type="NCBI Taxonomy" id="153505"/>
    <lineage>
        <taxon>Eukaryota</taxon>
        <taxon>Fungi</taxon>
        <taxon>Dikarya</taxon>
        <taxon>Basidiomycota</taxon>
        <taxon>Agaricomycotina</taxon>
        <taxon>Agaricomycetes</taxon>
        <taxon>Agaricomycetidae</taxon>
        <taxon>Agaricales</taxon>
        <taxon>Marasmiineae</taxon>
        <taxon>Mycenaceae</taxon>
        <taxon>Mycena</taxon>
    </lineage>
</organism>
<name>A0AAD6YVN2_9AGAR</name>
<evidence type="ECO:0000313" key="3">
    <source>
        <dbReference type="Proteomes" id="UP001219525"/>
    </source>
</evidence>
<evidence type="ECO:0000256" key="1">
    <source>
        <dbReference type="SAM" id="MobiDB-lite"/>
    </source>
</evidence>
<feature type="region of interest" description="Disordered" evidence="1">
    <location>
        <begin position="39"/>
        <end position="72"/>
    </location>
</feature>
<gene>
    <name evidence="2" type="ORF">GGX14DRAFT_312560</name>
</gene>
<accession>A0AAD6YVN2</accession>
<evidence type="ECO:0000313" key="2">
    <source>
        <dbReference type="EMBL" id="KAJ7230637.1"/>
    </source>
</evidence>
<reference evidence="2" key="1">
    <citation type="submission" date="2023-03" db="EMBL/GenBank/DDBJ databases">
        <title>Massive genome expansion in bonnet fungi (Mycena s.s.) driven by repeated elements and novel gene families across ecological guilds.</title>
        <authorList>
            <consortium name="Lawrence Berkeley National Laboratory"/>
            <person name="Harder C.B."/>
            <person name="Miyauchi S."/>
            <person name="Viragh M."/>
            <person name="Kuo A."/>
            <person name="Thoen E."/>
            <person name="Andreopoulos B."/>
            <person name="Lu D."/>
            <person name="Skrede I."/>
            <person name="Drula E."/>
            <person name="Henrissat B."/>
            <person name="Morin E."/>
            <person name="Kohler A."/>
            <person name="Barry K."/>
            <person name="LaButti K."/>
            <person name="Morin E."/>
            <person name="Salamov A."/>
            <person name="Lipzen A."/>
            <person name="Mereny Z."/>
            <person name="Hegedus B."/>
            <person name="Baldrian P."/>
            <person name="Stursova M."/>
            <person name="Weitz H."/>
            <person name="Taylor A."/>
            <person name="Grigoriev I.V."/>
            <person name="Nagy L.G."/>
            <person name="Martin F."/>
            <person name="Kauserud H."/>
        </authorList>
    </citation>
    <scope>NUCLEOTIDE SEQUENCE</scope>
    <source>
        <strain evidence="2">9144</strain>
    </source>
</reference>
<feature type="compositionally biased region" description="Low complexity" evidence="1">
    <location>
        <begin position="1"/>
        <end position="20"/>
    </location>
</feature>
<feature type="compositionally biased region" description="Low complexity" evidence="1">
    <location>
        <begin position="63"/>
        <end position="72"/>
    </location>
</feature>
<comment type="caution">
    <text evidence="2">The sequence shown here is derived from an EMBL/GenBank/DDBJ whole genome shotgun (WGS) entry which is preliminary data.</text>
</comment>
<feature type="non-terminal residue" evidence="2">
    <location>
        <position position="1"/>
    </location>
</feature>
<sequence>SASTTSLVSTTTVSSRTPLTGAQPKDFQAAFASLQSTYGLSGTTPSPMNRNDVKYNANAGARSSVAPTSTTAKSAAPKDFQAAFADLQSTYGFGG</sequence>
<dbReference type="Proteomes" id="UP001219525">
    <property type="component" value="Unassembled WGS sequence"/>
</dbReference>
<proteinExistence type="predicted"/>
<feature type="non-terminal residue" evidence="2">
    <location>
        <position position="95"/>
    </location>
</feature>
<dbReference type="EMBL" id="JARJCW010000001">
    <property type="protein sequence ID" value="KAJ7230637.1"/>
    <property type="molecule type" value="Genomic_DNA"/>
</dbReference>
<feature type="region of interest" description="Disordered" evidence="1">
    <location>
        <begin position="1"/>
        <end position="22"/>
    </location>
</feature>
<protein>
    <submittedName>
        <fullName evidence="2">Uncharacterized protein</fullName>
    </submittedName>
</protein>
<feature type="compositionally biased region" description="Polar residues" evidence="1">
    <location>
        <begin position="39"/>
        <end position="49"/>
    </location>
</feature>
<dbReference type="AlphaFoldDB" id="A0AAD6YVN2"/>
<keyword evidence="3" id="KW-1185">Reference proteome</keyword>